<keyword evidence="2 4" id="KW-0378">Hydrolase</keyword>
<dbReference type="GO" id="GO:0005737">
    <property type="term" value="C:cytoplasm"/>
    <property type="evidence" value="ECO:0007669"/>
    <property type="project" value="TreeGrafter"/>
</dbReference>
<keyword evidence="3 4" id="KW-0326">Glycosidase</keyword>
<dbReference type="Pfam" id="PF00251">
    <property type="entry name" value="Glyco_hydro_32N"/>
    <property type="match status" value="1"/>
</dbReference>
<dbReference type="EMBL" id="FXWK01000001">
    <property type="protein sequence ID" value="SMQ63455.1"/>
    <property type="molecule type" value="Genomic_DNA"/>
</dbReference>
<dbReference type="Gene3D" id="2.60.120.560">
    <property type="entry name" value="Exo-inulinase, domain 1"/>
    <property type="match status" value="1"/>
</dbReference>
<gene>
    <name evidence="7" type="ORF">SAMN06295905_0817</name>
</gene>
<dbReference type="GO" id="GO:0005987">
    <property type="term" value="P:sucrose catabolic process"/>
    <property type="evidence" value="ECO:0007669"/>
    <property type="project" value="TreeGrafter"/>
</dbReference>
<dbReference type="Pfam" id="PF08244">
    <property type="entry name" value="Glyco_hydro_32C"/>
    <property type="match status" value="1"/>
</dbReference>
<dbReference type="InterPro" id="IPR018053">
    <property type="entry name" value="Glyco_hydro_32_AS"/>
</dbReference>
<dbReference type="SMART" id="SM00640">
    <property type="entry name" value="Glyco_32"/>
    <property type="match status" value="1"/>
</dbReference>
<dbReference type="PANTHER" id="PTHR42800">
    <property type="entry name" value="EXOINULINASE INUD (AFU_ORTHOLOGUE AFUA_5G00480)"/>
    <property type="match status" value="1"/>
</dbReference>
<dbReference type="RefSeq" id="WP_086469233.1">
    <property type="nucleotide sequence ID" value="NZ_FXWK01000001.1"/>
</dbReference>
<dbReference type="GO" id="GO:0004575">
    <property type="term" value="F:sucrose alpha-glucosidase activity"/>
    <property type="evidence" value="ECO:0007669"/>
    <property type="project" value="TreeGrafter"/>
</dbReference>
<keyword evidence="8" id="KW-1185">Reference proteome</keyword>
<dbReference type="PANTHER" id="PTHR42800:SF1">
    <property type="entry name" value="EXOINULINASE INUD (AFU_ORTHOLOGUE AFUA_5G00480)"/>
    <property type="match status" value="1"/>
</dbReference>
<dbReference type="Proteomes" id="UP000194474">
    <property type="component" value="Unassembled WGS sequence"/>
</dbReference>
<accession>A0A1Y6ELG3</accession>
<dbReference type="Gene3D" id="2.115.10.20">
    <property type="entry name" value="Glycosyl hydrolase domain, family 43"/>
    <property type="match status" value="1"/>
</dbReference>
<proteinExistence type="inferred from homology"/>
<sequence length="430" mass="48372">MSEKFRPRLHFSPRVGWMNDPNGLIRVDGIWHLFFQHDPASTVHGPMHWGHATSRDLMHWTEWPVALHPTAPGTCFSGSAIETAEGEIKLFYTAHLRGEDGQDIQSQCLVHVDRAMSRFTADAHNPVVPNSVLPAFRDPKVIWHEGTRRWIMLVTEGQVIGFYGSTELLSWDRLSDFGAGEGRHSEGPWECPDLVQLRAPDGRIVWMLIVGVCPGAYAQGSGTQYFLGEFDGTRFTSIHAPETELWLDHGRDYYAAQTFFDRDSSEPPISLAWASNWLYAKQTPTADFRGVMSLPRELRLIETGEGLRVAADVPKAIHDAFGDSHLAGVYRVDLVLDLRIAEAHPINLFGDHQSQFIVTRTCSNTVSIRTVREPGQGMVSFEHDYAVEFDWQEGQPLDLTLYVDRGLVELCAAEGRVWLTNLHFPDDPTA</sequence>
<organism evidence="7 8">
    <name type="scientific">Devosia lucknowensis</name>
    <dbReference type="NCBI Taxonomy" id="1096929"/>
    <lineage>
        <taxon>Bacteria</taxon>
        <taxon>Pseudomonadati</taxon>
        <taxon>Pseudomonadota</taxon>
        <taxon>Alphaproteobacteria</taxon>
        <taxon>Hyphomicrobiales</taxon>
        <taxon>Devosiaceae</taxon>
        <taxon>Devosia</taxon>
    </lineage>
</organism>
<dbReference type="OrthoDB" id="9801455at2"/>
<dbReference type="PROSITE" id="PS00609">
    <property type="entry name" value="GLYCOSYL_HYDROL_F32"/>
    <property type="match status" value="1"/>
</dbReference>
<comment type="similarity">
    <text evidence="1 4">Belongs to the glycosyl hydrolase 32 family.</text>
</comment>
<evidence type="ECO:0000259" key="6">
    <source>
        <dbReference type="Pfam" id="PF08244"/>
    </source>
</evidence>
<feature type="domain" description="Glycosyl hydrolase family 32 N-terminal" evidence="5">
    <location>
        <begin position="10"/>
        <end position="305"/>
    </location>
</feature>
<evidence type="ECO:0000259" key="5">
    <source>
        <dbReference type="Pfam" id="PF00251"/>
    </source>
</evidence>
<feature type="domain" description="Glycosyl hydrolase family 32 C-terminal" evidence="6">
    <location>
        <begin position="352"/>
        <end position="427"/>
    </location>
</feature>
<name>A0A1Y6ELG3_9HYPH</name>
<dbReference type="InterPro" id="IPR013320">
    <property type="entry name" value="ConA-like_dom_sf"/>
</dbReference>
<evidence type="ECO:0000256" key="1">
    <source>
        <dbReference type="ARBA" id="ARBA00009902"/>
    </source>
</evidence>
<dbReference type="InterPro" id="IPR001362">
    <property type="entry name" value="Glyco_hydro_32"/>
</dbReference>
<dbReference type="InterPro" id="IPR023296">
    <property type="entry name" value="Glyco_hydro_beta-prop_sf"/>
</dbReference>
<dbReference type="CDD" id="cd18622">
    <property type="entry name" value="GH32_Inu-like"/>
    <property type="match status" value="1"/>
</dbReference>
<protein>
    <submittedName>
        <fullName evidence="7">Fructan beta-fructosidase</fullName>
    </submittedName>
</protein>
<reference evidence="8" key="1">
    <citation type="submission" date="2017-04" db="EMBL/GenBank/DDBJ databases">
        <authorList>
            <person name="Varghese N."/>
            <person name="Submissions S."/>
        </authorList>
    </citation>
    <scope>NUCLEOTIDE SEQUENCE [LARGE SCALE GENOMIC DNA]</scope>
</reference>
<dbReference type="SUPFAM" id="SSF49899">
    <property type="entry name" value="Concanavalin A-like lectins/glucanases"/>
    <property type="match status" value="1"/>
</dbReference>
<evidence type="ECO:0000256" key="2">
    <source>
        <dbReference type="ARBA" id="ARBA00022801"/>
    </source>
</evidence>
<dbReference type="InterPro" id="IPR013148">
    <property type="entry name" value="Glyco_hydro_32_N"/>
</dbReference>
<evidence type="ECO:0000313" key="8">
    <source>
        <dbReference type="Proteomes" id="UP000194474"/>
    </source>
</evidence>
<dbReference type="AlphaFoldDB" id="A0A1Y6ELG3"/>
<evidence type="ECO:0000256" key="4">
    <source>
        <dbReference type="RuleBase" id="RU362110"/>
    </source>
</evidence>
<dbReference type="SUPFAM" id="SSF75005">
    <property type="entry name" value="Arabinanase/levansucrase/invertase"/>
    <property type="match status" value="1"/>
</dbReference>
<evidence type="ECO:0000256" key="3">
    <source>
        <dbReference type="ARBA" id="ARBA00023295"/>
    </source>
</evidence>
<evidence type="ECO:0000313" key="7">
    <source>
        <dbReference type="EMBL" id="SMQ63455.1"/>
    </source>
</evidence>
<dbReference type="InterPro" id="IPR013189">
    <property type="entry name" value="Glyco_hydro_32_C"/>
</dbReference>